<comment type="caution">
    <text evidence="16">The sequence shown here is derived from an EMBL/GenBank/DDBJ whole genome shotgun (WGS) entry which is preliminary data.</text>
</comment>
<dbReference type="CDD" id="cd06849">
    <property type="entry name" value="lipoyl_domain"/>
    <property type="match status" value="1"/>
</dbReference>
<dbReference type="EC" id="1.8.1.4" evidence="3 14"/>
<dbReference type="InterPro" id="IPR001100">
    <property type="entry name" value="Pyr_nuc-diS_OxRdtase"/>
</dbReference>
<evidence type="ECO:0000256" key="3">
    <source>
        <dbReference type="ARBA" id="ARBA00012608"/>
    </source>
</evidence>
<keyword evidence="8 14" id="KW-0274">FAD</keyword>
<dbReference type="SUPFAM" id="SSF51230">
    <property type="entry name" value="Single hybrid motif"/>
    <property type="match status" value="1"/>
</dbReference>
<dbReference type="RefSeq" id="WP_213236770.1">
    <property type="nucleotide sequence ID" value="NZ_JAHBCL010000014.1"/>
</dbReference>
<dbReference type="InterPro" id="IPR004099">
    <property type="entry name" value="Pyr_nucl-diS_OxRdtase_dimer"/>
</dbReference>
<dbReference type="InterPro" id="IPR012999">
    <property type="entry name" value="Pyr_OxRdtase_I_AS"/>
</dbReference>
<dbReference type="PROSITE" id="PS00189">
    <property type="entry name" value="LIPOYL"/>
    <property type="match status" value="1"/>
</dbReference>
<dbReference type="InterPro" id="IPR006258">
    <property type="entry name" value="Lipoamide_DH"/>
</dbReference>
<keyword evidence="10 14" id="KW-0520">NAD</keyword>
<evidence type="ECO:0000256" key="14">
    <source>
        <dbReference type="RuleBase" id="RU003692"/>
    </source>
</evidence>
<dbReference type="SUPFAM" id="SSF51905">
    <property type="entry name" value="FAD/NAD(P)-binding domain"/>
    <property type="match status" value="1"/>
</dbReference>
<keyword evidence="11" id="KW-1015">Disulfide bond</keyword>
<gene>
    <name evidence="16" type="primary">lpdA</name>
    <name evidence="16" type="ORF">KHM83_09485</name>
</gene>
<evidence type="ECO:0000256" key="8">
    <source>
        <dbReference type="ARBA" id="ARBA00022827"/>
    </source>
</evidence>
<dbReference type="Pfam" id="PF02852">
    <property type="entry name" value="Pyr_redox_dim"/>
    <property type="match status" value="1"/>
</dbReference>
<dbReference type="PANTHER" id="PTHR22912:SF217">
    <property type="entry name" value="DIHYDROLIPOYL DEHYDROGENASE"/>
    <property type="match status" value="1"/>
</dbReference>
<reference evidence="16 17" key="1">
    <citation type="submission" date="2021-05" db="EMBL/GenBank/DDBJ databases">
        <title>Fusibacter ferrireducens sp. nov., an anaerobic, sulfur- and Fe-reducing bacterium isolated from the mangrove sediment.</title>
        <authorList>
            <person name="Qiu D."/>
        </authorList>
    </citation>
    <scope>NUCLEOTIDE SEQUENCE [LARGE SCALE GENOMIC DNA]</scope>
    <source>
        <strain evidence="16 17">DSM 12116</strain>
    </source>
</reference>
<proteinExistence type="inferred from homology"/>
<dbReference type="NCBIfam" id="TIGR01350">
    <property type="entry name" value="lipoamide_DH"/>
    <property type="match status" value="1"/>
</dbReference>
<comment type="similarity">
    <text evidence="2 14">Belongs to the class-I pyridine nucleotide-disulfide oxidoreductase family.</text>
</comment>
<dbReference type="GO" id="GO:0004148">
    <property type="term" value="F:dihydrolipoyl dehydrogenase (NADH) activity"/>
    <property type="evidence" value="ECO:0007669"/>
    <property type="project" value="UniProtKB-EC"/>
</dbReference>
<dbReference type="InterPro" id="IPR011053">
    <property type="entry name" value="Single_hybrid_motif"/>
</dbReference>
<evidence type="ECO:0000259" key="15">
    <source>
        <dbReference type="PROSITE" id="PS50968"/>
    </source>
</evidence>
<dbReference type="PANTHER" id="PTHR22912">
    <property type="entry name" value="DISULFIDE OXIDOREDUCTASE"/>
    <property type="match status" value="1"/>
</dbReference>
<comment type="catalytic activity">
    <reaction evidence="13 14">
        <text>N(6)-[(R)-dihydrolipoyl]-L-lysyl-[protein] + NAD(+) = N(6)-[(R)-lipoyl]-L-lysyl-[protein] + NADH + H(+)</text>
        <dbReference type="Rhea" id="RHEA:15045"/>
        <dbReference type="Rhea" id="RHEA-COMP:10474"/>
        <dbReference type="Rhea" id="RHEA-COMP:10475"/>
        <dbReference type="ChEBI" id="CHEBI:15378"/>
        <dbReference type="ChEBI" id="CHEBI:57540"/>
        <dbReference type="ChEBI" id="CHEBI:57945"/>
        <dbReference type="ChEBI" id="CHEBI:83099"/>
        <dbReference type="ChEBI" id="CHEBI:83100"/>
        <dbReference type="EC" id="1.8.1.4"/>
    </reaction>
</comment>
<comment type="miscellaneous">
    <text evidence="14">The active site is a redox-active disulfide bond.</text>
</comment>
<sequence length="566" mass="59884">MTEIILKKLYGEDKQAKVGKILIKPGDLIKAGDGLFNAESTKGNFLVKSEYSGEVTAVLIEEGQTIKIGNAIAKLEGAQKSAADKKSGSGYSFGLAKPKKEDIQCDIAIIGGGPGGYVAAIRAAQLGANVVLIEADKIGGTCLNTGCIPTKSFVKSAHLFDEMKRSADFGIHASDLAIDLAAIVNRKNSVVSNLVGGIDYLLTKWQVKVIRGKAVIEKDSVITVKNDKVDAVIKSDKIIIATGSSPAKLPIPGSDLPVVMTNEEILAMTDCPQSLTIVGGGVIGMEFAFIFNAFGCDVTIVEFLDNILCNCDEDVIDIILDACEARGIKCYTSACVEAIDGEEGGKAVVTFKKDDQKHFVVSDKVLMAVGRRPNLNAIDLSVLNVSLNQRGNGVLVDEHMATSNPNVYAIGDVANIIQLAHVASHQGIVAAENCMGKDSKMSYDAVPSAIFVSPEIATVGMSEKKAKETGLAYGVSKFPFSANGKALSQGETEGFVKLIYSEDEKCILGAAVIGPGATDLIAGLTYHIENKTDYRKLQHTIYAHPTTAESVHEAILGITGEAIHFA</sequence>
<feature type="domain" description="Lipoyl-binding" evidence="15">
    <location>
        <begin position="1"/>
        <end position="76"/>
    </location>
</feature>
<evidence type="ECO:0000256" key="7">
    <source>
        <dbReference type="ARBA" id="ARBA00022823"/>
    </source>
</evidence>
<dbReference type="Pfam" id="PF07992">
    <property type="entry name" value="Pyr_redox_2"/>
    <property type="match status" value="1"/>
</dbReference>
<dbReference type="Pfam" id="PF00364">
    <property type="entry name" value="Biotin_lipoyl"/>
    <property type="match status" value="1"/>
</dbReference>
<dbReference type="EMBL" id="JAHBCL010000014">
    <property type="protein sequence ID" value="MBS7526909.1"/>
    <property type="molecule type" value="Genomic_DNA"/>
</dbReference>
<keyword evidence="6 14" id="KW-0285">Flavoprotein</keyword>
<dbReference type="PROSITE" id="PS00076">
    <property type="entry name" value="PYRIDINE_REDOX_1"/>
    <property type="match status" value="1"/>
</dbReference>
<evidence type="ECO:0000256" key="6">
    <source>
        <dbReference type="ARBA" id="ARBA00022630"/>
    </source>
</evidence>
<dbReference type="InterPro" id="IPR016156">
    <property type="entry name" value="FAD/NAD-linked_Rdtase_dimer_sf"/>
</dbReference>
<protein>
    <recommendedName>
        <fullName evidence="4 14">Dihydrolipoyl dehydrogenase</fullName>
        <ecNumber evidence="3 14">1.8.1.4</ecNumber>
    </recommendedName>
</protein>
<evidence type="ECO:0000313" key="17">
    <source>
        <dbReference type="Proteomes" id="UP000746471"/>
    </source>
</evidence>
<evidence type="ECO:0000256" key="9">
    <source>
        <dbReference type="ARBA" id="ARBA00023002"/>
    </source>
</evidence>
<comment type="cofactor">
    <cofactor evidence="14">
        <name>FAD</name>
        <dbReference type="ChEBI" id="CHEBI:57692"/>
    </cofactor>
    <text evidence="14">Binds 1 FAD per subunit.</text>
</comment>
<dbReference type="Gene3D" id="2.40.50.100">
    <property type="match status" value="1"/>
</dbReference>
<dbReference type="InterPro" id="IPR003016">
    <property type="entry name" value="2-oxoA_DH_lipoyl-BS"/>
</dbReference>
<name>A0ABS5PR70_9FIRM</name>
<keyword evidence="5" id="KW-0963">Cytoplasm</keyword>
<dbReference type="PIRSF" id="PIRSF000350">
    <property type="entry name" value="Mercury_reductase_MerA"/>
    <property type="match status" value="1"/>
</dbReference>
<dbReference type="InterPro" id="IPR023753">
    <property type="entry name" value="FAD/NAD-binding_dom"/>
</dbReference>
<evidence type="ECO:0000256" key="5">
    <source>
        <dbReference type="ARBA" id="ARBA00022490"/>
    </source>
</evidence>
<dbReference type="PRINTS" id="PR00411">
    <property type="entry name" value="PNDRDTASEI"/>
</dbReference>
<accession>A0ABS5PR70</accession>
<evidence type="ECO:0000256" key="4">
    <source>
        <dbReference type="ARBA" id="ARBA00016961"/>
    </source>
</evidence>
<dbReference type="InterPro" id="IPR036188">
    <property type="entry name" value="FAD/NAD-bd_sf"/>
</dbReference>
<dbReference type="Gene3D" id="3.30.390.30">
    <property type="match status" value="1"/>
</dbReference>
<keyword evidence="7" id="KW-0450">Lipoyl</keyword>
<evidence type="ECO:0000256" key="12">
    <source>
        <dbReference type="ARBA" id="ARBA00023284"/>
    </source>
</evidence>
<evidence type="ECO:0000256" key="11">
    <source>
        <dbReference type="ARBA" id="ARBA00023157"/>
    </source>
</evidence>
<dbReference type="Gene3D" id="3.50.50.60">
    <property type="entry name" value="FAD/NAD(P)-binding domain"/>
    <property type="match status" value="2"/>
</dbReference>
<keyword evidence="9 14" id="KW-0560">Oxidoreductase</keyword>
<keyword evidence="17" id="KW-1185">Reference proteome</keyword>
<dbReference type="InterPro" id="IPR000089">
    <property type="entry name" value="Biotin_lipoyl"/>
</dbReference>
<dbReference type="Proteomes" id="UP000746471">
    <property type="component" value="Unassembled WGS sequence"/>
</dbReference>
<dbReference type="InterPro" id="IPR050151">
    <property type="entry name" value="Class-I_Pyr_Nuc-Dis_Oxidored"/>
</dbReference>
<evidence type="ECO:0000313" key="16">
    <source>
        <dbReference type="EMBL" id="MBS7526909.1"/>
    </source>
</evidence>
<dbReference type="PRINTS" id="PR00368">
    <property type="entry name" value="FADPNR"/>
</dbReference>
<evidence type="ECO:0000256" key="1">
    <source>
        <dbReference type="ARBA" id="ARBA00004496"/>
    </source>
</evidence>
<dbReference type="PROSITE" id="PS50968">
    <property type="entry name" value="BIOTINYL_LIPOYL"/>
    <property type="match status" value="1"/>
</dbReference>
<comment type="subcellular location">
    <subcellularLocation>
        <location evidence="1">Cytoplasm</location>
    </subcellularLocation>
</comment>
<keyword evidence="12 14" id="KW-0676">Redox-active center</keyword>
<evidence type="ECO:0000256" key="10">
    <source>
        <dbReference type="ARBA" id="ARBA00023027"/>
    </source>
</evidence>
<organism evidence="16 17">
    <name type="scientific">Fusibacter paucivorans</name>
    <dbReference type="NCBI Taxonomy" id="76009"/>
    <lineage>
        <taxon>Bacteria</taxon>
        <taxon>Bacillati</taxon>
        <taxon>Bacillota</taxon>
        <taxon>Clostridia</taxon>
        <taxon>Eubacteriales</taxon>
        <taxon>Eubacteriales Family XII. Incertae Sedis</taxon>
        <taxon>Fusibacter</taxon>
    </lineage>
</organism>
<evidence type="ECO:0000256" key="13">
    <source>
        <dbReference type="ARBA" id="ARBA00049187"/>
    </source>
</evidence>
<evidence type="ECO:0000256" key="2">
    <source>
        <dbReference type="ARBA" id="ARBA00007532"/>
    </source>
</evidence>
<dbReference type="SUPFAM" id="SSF55424">
    <property type="entry name" value="FAD/NAD-linked reductases, dimerisation (C-terminal) domain"/>
    <property type="match status" value="1"/>
</dbReference>